<dbReference type="InterPro" id="IPR018197">
    <property type="entry name" value="Glycerate_kinase_RE-like"/>
</dbReference>
<dbReference type="PIRSF" id="PIRSF006078">
    <property type="entry name" value="GlxK"/>
    <property type="match status" value="1"/>
</dbReference>
<dbReference type="SUPFAM" id="SSF110738">
    <property type="entry name" value="Glycerate kinase I"/>
    <property type="match status" value="1"/>
</dbReference>
<dbReference type="Gene3D" id="3.90.1510.10">
    <property type="entry name" value="Glycerate kinase, domain 2"/>
    <property type="match status" value="1"/>
</dbReference>
<dbReference type="EMBL" id="VSSQ01002588">
    <property type="protein sequence ID" value="MPM16312.1"/>
    <property type="molecule type" value="Genomic_DNA"/>
</dbReference>
<evidence type="ECO:0000256" key="1">
    <source>
        <dbReference type="ARBA" id="ARBA00006284"/>
    </source>
</evidence>
<dbReference type="NCBIfam" id="TIGR00045">
    <property type="entry name" value="glycerate kinase"/>
    <property type="match status" value="1"/>
</dbReference>
<sequence>MDSFLECIAGEKVALDVAGPYFSRVHSFYGSFGKTAIVEMAAAAGLPMVGDEKDPTRTTTYGVGELMRHALEHGANKIILALGGSATNDGGCGAAAACGVRFYDARGEAFIPVGGTLKDIARMDASELDRTLAALPIITMCDIDNPLCGKAGAAAVFGPQKGADEAMVLRLDAGLAHLADVLERDCGAAVRDLVGAGAAGGMGAGMAAFFKSRLQMGIETVLDTVGFEEKLSGADLVFTGEGRLDGQSRRGKVAAGVARRAGARGVPVIAIVGDIGEGAETIYELGVTAVFSINRVAIPYEQARLRSRRDLRATAEDVLRLCRSLEIQRKL</sequence>
<dbReference type="InterPro" id="IPR036129">
    <property type="entry name" value="Glycerate_kinase_sf"/>
</dbReference>
<evidence type="ECO:0000256" key="3">
    <source>
        <dbReference type="ARBA" id="ARBA00022777"/>
    </source>
</evidence>
<comment type="similarity">
    <text evidence="1">Belongs to the glycerate kinase type-1 family.</text>
</comment>
<keyword evidence="3 4" id="KW-0418">Kinase</keyword>
<proteinExistence type="inferred from homology"/>
<evidence type="ECO:0000256" key="2">
    <source>
        <dbReference type="ARBA" id="ARBA00022679"/>
    </source>
</evidence>
<keyword evidence="2 4" id="KW-0808">Transferase</keyword>
<dbReference type="PANTHER" id="PTHR21599:SF0">
    <property type="entry name" value="GLYCERATE KINASE"/>
    <property type="match status" value="1"/>
</dbReference>
<dbReference type="Pfam" id="PF02595">
    <property type="entry name" value="Gly_kinase"/>
    <property type="match status" value="1"/>
</dbReference>
<dbReference type="AlphaFoldDB" id="A0A644XJD8"/>
<accession>A0A644XJD8</accession>
<dbReference type="GO" id="GO:0031388">
    <property type="term" value="P:organic acid phosphorylation"/>
    <property type="evidence" value="ECO:0007669"/>
    <property type="project" value="InterPro"/>
</dbReference>
<reference evidence="4" key="1">
    <citation type="submission" date="2019-08" db="EMBL/GenBank/DDBJ databases">
        <authorList>
            <person name="Kucharzyk K."/>
            <person name="Murdoch R.W."/>
            <person name="Higgins S."/>
            <person name="Loffler F."/>
        </authorList>
    </citation>
    <scope>NUCLEOTIDE SEQUENCE</scope>
</reference>
<dbReference type="GO" id="GO:0008887">
    <property type="term" value="F:glycerate kinase activity"/>
    <property type="evidence" value="ECO:0007669"/>
    <property type="project" value="UniProtKB-EC"/>
</dbReference>
<dbReference type="InterPro" id="IPR004381">
    <property type="entry name" value="Glycerate_kinase"/>
</dbReference>
<dbReference type="PANTHER" id="PTHR21599">
    <property type="entry name" value="GLYCERATE KINASE"/>
    <property type="match status" value="1"/>
</dbReference>
<evidence type="ECO:0000313" key="4">
    <source>
        <dbReference type="EMBL" id="MPM16312.1"/>
    </source>
</evidence>
<dbReference type="InterPro" id="IPR018193">
    <property type="entry name" value="Glyc_kinase_flavodox-like_fold"/>
</dbReference>
<dbReference type="EC" id="2.7.1.31" evidence="4"/>
<organism evidence="4">
    <name type="scientific">bioreactor metagenome</name>
    <dbReference type="NCBI Taxonomy" id="1076179"/>
    <lineage>
        <taxon>unclassified sequences</taxon>
        <taxon>metagenomes</taxon>
        <taxon>ecological metagenomes</taxon>
    </lineage>
</organism>
<gene>
    <name evidence="4" type="primary">glxK_2</name>
    <name evidence="4" type="ORF">SDC9_62690</name>
</gene>
<dbReference type="Gene3D" id="3.40.50.10350">
    <property type="entry name" value="Glycerate kinase, domain 1"/>
    <property type="match status" value="1"/>
</dbReference>
<name>A0A644XJD8_9ZZZZ</name>
<protein>
    <submittedName>
        <fullName evidence="4">Glycerate 3-kinase</fullName>
        <ecNumber evidence="4">2.7.1.31</ecNumber>
    </submittedName>
</protein>
<comment type="caution">
    <text evidence="4">The sequence shown here is derived from an EMBL/GenBank/DDBJ whole genome shotgun (WGS) entry which is preliminary data.</text>
</comment>